<comment type="similarity">
    <text evidence="1">Belongs to the outer membrane factor (OMF) (TC 1.B.17) family.</text>
</comment>
<evidence type="ECO:0000313" key="3">
    <source>
        <dbReference type="Proteomes" id="UP000012429"/>
    </source>
</evidence>
<dbReference type="PATRIC" id="fig|363754.4.peg.4974"/>
<sequence>MEPGSGAKTTTCPCSRRRLRDGLLSDDAMTNEANCIECRSRRIDHTSRIERSGIGRKTCRVLMSMAGFVMVLSGCQSSDLALQVTPPPLPKAYDGAPYRTSTARSNTSAWWEGFHDRTLSSLVSRAESMNLTVAMAHQNLTSARALANSAMSAYQLDASVSGMANAATGSRIKDDFTRRPVQLNLDASWEIPLFGQDKQAQKMADLSIAMATEDVAAAKVAVTAEIASNYVRLRALQKRRFDTAELAGLLENNAKIAGVKEQAGLATSIENEPMRAGLDTAKSTLLLLDNEIASTRQQIATLLGTSTPDPALFKYEPQPVATAGMAEGKPADLLRARPDVLRAEYAVGQAAAQVGIAKADLYPKLRLNGTIGIGTPVSNSILGAFAGPSIQLPVFDYGRRKDVVAAREAEFRQSVLVYKQAVLVAYEEASRALHEVNAARARTAILRARLQRVSKLKASTDILVREGLAEKSKSIAGAIDLLELRSSLTESIENEARATIAFYKATRGVQPLAAVDDTKRPIKAEGRK</sequence>
<evidence type="ECO:0000256" key="1">
    <source>
        <dbReference type="ARBA" id="ARBA00007613"/>
    </source>
</evidence>
<dbReference type="EMBL" id="AQHN01000084">
    <property type="protein sequence ID" value="ENN84937.1"/>
    <property type="molecule type" value="Genomic_DNA"/>
</dbReference>
<dbReference type="PANTHER" id="PTHR30203">
    <property type="entry name" value="OUTER MEMBRANE CATION EFFLUX PROTEIN"/>
    <property type="match status" value="1"/>
</dbReference>
<dbReference type="Pfam" id="PF02321">
    <property type="entry name" value="OEP"/>
    <property type="match status" value="2"/>
</dbReference>
<dbReference type="STRING" id="363754.RHSP_59195"/>
<proteinExistence type="inferred from homology"/>
<evidence type="ECO:0000313" key="2">
    <source>
        <dbReference type="EMBL" id="ENN84937.1"/>
    </source>
</evidence>
<dbReference type="InterPro" id="IPR003423">
    <property type="entry name" value="OMP_efflux"/>
</dbReference>
<accession>N6V1D3</accession>
<dbReference type="PANTHER" id="PTHR30203:SF31">
    <property type="entry name" value="RND EFFLUX SYSTEM, OUTER MEMBRANE LIPOPROTEIN, NODT"/>
    <property type="match status" value="1"/>
</dbReference>
<dbReference type="Gene3D" id="2.20.200.10">
    <property type="entry name" value="Outer membrane efflux proteins (OEP)"/>
    <property type="match status" value="1"/>
</dbReference>
<keyword evidence="3" id="KW-1185">Reference proteome</keyword>
<dbReference type="AlphaFoldDB" id="N6V1D3"/>
<dbReference type="Proteomes" id="UP000012429">
    <property type="component" value="Unassembled WGS sequence"/>
</dbReference>
<organism evidence="2 3">
    <name type="scientific">Rhizobium freirei PRF 81</name>
    <dbReference type="NCBI Taxonomy" id="363754"/>
    <lineage>
        <taxon>Bacteria</taxon>
        <taxon>Pseudomonadati</taxon>
        <taxon>Pseudomonadota</taxon>
        <taxon>Alphaproteobacteria</taxon>
        <taxon>Hyphomicrobiales</taxon>
        <taxon>Rhizobiaceae</taxon>
        <taxon>Rhizobium/Agrobacterium group</taxon>
        <taxon>Rhizobium</taxon>
    </lineage>
</organism>
<gene>
    <name evidence="2" type="ORF">RHSP_59195</name>
</gene>
<comment type="caution">
    <text evidence="2">The sequence shown here is derived from an EMBL/GenBank/DDBJ whole genome shotgun (WGS) entry which is preliminary data.</text>
</comment>
<name>N6V1D3_9HYPH</name>
<dbReference type="GO" id="GO:0015562">
    <property type="term" value="F:efflux transmembrane transporter activity"/>
    <property type="evidence" value="ECO:0007669"/>
    <property type="project" value="InterPro"/>
</dbReference>
<dbReference type="Gene3D" id="1.20.1600.10">
    <property type="entry name" value="Outer membrane efflux proteins (OEP)"/>
    <property type="match status" value="1"/>
</dbReference>
<protein>
    <submittedName>
        <fullName evidence="2">Outer membrane efflux family protein</fullName>
    </submittedName>
</protein>
<reference evidence="2 3" key="1">
    <citation type="journal article" date="2012" name="BMC Genomics">
        <title>Genomic basis of broad host range and environmental adaptability of Rhizobium tropici CIAT 899 and Rhizobium sp. PRF 81 which are used in inoculants for common bean (Phaseolus vulgaris L.).</title>
        <authorList>
            <person name="Ormeno-Orrillo E."/>
            <person name="Menna P."/>
            <person name="Almeida L.G."/>
            <person name="Ollero F.J."/>
            <person name="Nicolas M.F."/>
            <person name="Pains Rodrigues E."/>
            <person name="Shigueyoshi Nakatani A."/>
            <person name="Silva Batista J.S."/>
            <person name="Oliveira Chueire L.M."/>
            <person name="Souza R.C."/>
            <person name="Ribeiro Vasconcelos A.T."/>
            <person name="Megias M."/>
            <person name="Hungria M."/>
            <person name="Martinez-Romero E."/>
        </authorList>
    </citation>
    <scope>NUCLEOTIDE SEQUENCE [LARGE SCALE GENOMIC DNA]</scope>
    <source>
        <strain evidence="2 3">PRF 81</strain>
    </source>
</reference>
<dbReference type="SUPFAM" id="SSF56954">
    <property type="entry name" value="Outer membrane efflux proteins (OEP)"/>
    <property type="match status" value="1"/>
</dbReference>
<dbReference type="InterPro" id="IPR010131">
    <property type="entry name" value="MdtP/NodT-like"/>
</dbReference>